<proteinExistence type="predicted"/>
<dbReference type="GeneID" id="96781736"/>
<organism evidence="2 3">
    <name type="scientific">Capnocytophaga cynodegmi</name>
    <dbReference type="NCBI Taxonomy" id="28189"/>
    <lineage>
        <taxon>Bacteria</taxon>
        <taxon>Pseudomonadati</taxon>
        <taxon>Bacteroidota</taxon>
        <taxon>Flavobacteriia</taxon>
        <taxon>Flavobacteriales</taxon>
        <taxon>Flavobacteriaceae</taxon>
        <taxon>Capnocytophaga</taxon>
    </lineage>
</organism>
<evidence type="ECO:0000259" key="1">
    <source>
        <dbReference type="Pfam" id="PF14088"/>
    </source>
</evidence>
<name>A0A250E6G7_9FLAO</name>
<dbReference type="Proteomes" id="UP000242855">
    <property type="component" value="Chromosome"/>
</dbReference>
<dbReference type="Pfam" id="PF14088">
    <property type="entry name" value="DUF4268"/>
    <property type="match status" value="1"/>
</dbReference>
<reference evidence="2 3" key="1">
    <citation type="journal article" date="2017" name="Genome Announc.">
        <title>Twelve Complete Reference Genomes of Clinical Isolates in the Capnocytophaga Genus.</title>
        <authorList>
            <person name="Villarma A."/>
            <person name="Gulvik C.A."/>
            <person name="Rowe L.A."/>
            <person name="Sheth M."/>
            <person name="Juieng P."/>
            <person name="Nicholson A.C."/>
            <person name="Loparev V.N."/>
            <person name="McQuiston J.R."/>
        </authorList>
    </citation>
    <scope>NUCLEOTIDE SEQUENCE [LARGE SCALE GENOMIC DNA]</scope>
    <source>
        <strain evidence="2 3">G7591</strain>
    </source>
</reference>
<dbReference type="RefSeq" id="WP_098029164.1">
    <property type="nucleotide sequence ID" value="NZ_CP022378.1"/>
</dbReference>
<dbReference type="AlphaFoldDB" id="A0A250E6G7"/>
<dbReference type="KEGG" id="ccyn:CGC48_07990"/>
<evidence type="ECO:0000313" key="3">
    <source>
        <dbReference type="Proteomes" id="UP000242855"/>
    </source>
</evidence>
<dbReference type="InterPro" id="IPR025364">
    <property type="entry name" value="DUF4268"/>
</dbReference>
<dbReference type="EMBL" id="CP022378">
    <property type="protein sequence ID" value="ATA68574.1"/>
    <property type="molecule type" value="Genomic_DNA"/>
</dbReference>
<accession>A0A250E6G7</accession>
<evidence type="ECO:0000313" key="2">
    <source>
        <dbReference type="EMBL" id="ATA68574.1"/>
    </source>
</evidence>
<feature type="domain" description="DUF4268" evidence="1">
    <location>
        <begin position="10"/>
        <end position="136"/>
    </location>
</feature>
<protein>
    <recommendedName>
        <fullName evidence="1">DUF4268 domain-containing protein</fullName>
    </recommendedName>
</protein>
<gene>
    <name evidence="2" type="ORF">CGC48_07990</name>
</gene>
<sequence>MYSKAEAKKLREEFWTSFGKSFPRKWVLYDTKIKDFSFKFYFDTKKAIVSLDIEDNILSNRILYYEKLVSLKSILLEEYLPDAIFEDCYVLDNDKEISRIYVQKENVNIHNKNTWRETMEFLYEKMLKFEEFWYEYEDVIKENF</sequence>